<dbReference type="PROSITE" id="PS50280">
    <property type="entry name" value="SET"/>
    <property type="match status" value="1"/>
</dbReference>
<dbReference type="AlphaFoldDB" id="A0A9P4LSL1"/>
<dbReference type="SMART" id="SM00317">
    <property type="entry name" value="SET"/>
    <property type="match status" value="1"/>
</dbReference>
<dbReference type="InterPro" id="IPR053209">
    <property type="entry name" value="Gramillin-biosynth_MTr"/>
</dbReference>
<keyword evidence="4" id="KW-1185">Reference proteome</keyword>
<evidence type="ECO:0000313" key="3">
    <source>
        <dbReference type="EMBL" id="KAF2033869.1"/>
    </source>
</evidence>
<dbReference type="PANTHER" id="PTHR47643">
    <property type="entry name" value="TPR DOMAIN PROTEIN (AFU_ORTHOLOGUE AFUA_5G12710)"/>
    <property type="match status" value="1"/>
</dbReference>
<feature type="domain" description="SET" evidence="2">
    <location>
        <begin position="351"/>
        <end position="519"/>
    </location>
</feature>
<gene>
    <name evidence="3" type="ORF">EK21DRAFT_57881</name>
</gene>
<reference evidence="3" key="1">
    <citation type="journal article" date="2020" name="Stud. Mycol.">
        <title>101 Dothideomycetes genomes: a test case for predicting lifestyles and emergence of pathogens.</title>
        <authorList>
            <person name="Haridas S."/>
            <person name="Albert R."/>
            <person name="Binder M."/>
            <person name="Bloem J."/>
            <person name="Labutti K."/>
            <person name="Salamov A."/>
            <person name="Andreopoulos B."/>
            <person name="Baker S."/>
            <person name="Barry K."/>
            <person name="Bills G."/>
            <person name="Bluhm B."/>
            <person name="Cannon C."/>
            <person name="Castanera R."/>
            <person name="Culley D."/>
            <person name="Daum C."/>
            <person name="Ezra D."/>
            <person name="Gonzalez J."/>
            <person name="Henrissat B."/>
            <person name="Kuo A."/>
            <person name="Liang C."/>
            <person name="Lipzen A."/>
            <person name="Lutzoni F."/>
            <person name="Magnuson J."/>
            <person name="Mondo S."/>
            <person name="Nolan M."/>
            <person name="Ohm R."/>
            <person name="Pangilinan J."/>
            <person name="Park H.-J."/>
            <person name="Ramirez L."/>
            <person name="Alfaro M."/>
            <person name="Sun H."/>
            <person name="Tritt A."/>
            <person name="Yoshinaga Y."/>
            <person name="Zwiers L.-H."/>
            <person name="Turgeon B."/>
            <person name="Goodwin S."/>
            <person name="Spatafora J."/>
            <person name="Crous P."/>
            <person name="Grigoriev I."/>
        </authorList>
    </citation>
    <scope>NUCLEOTIDE SEQUENCE</scope>
    <source>
        <strain evidence="3">CBS 110217</strain>
    </source>
</reference>
<dbReference type="InterPro" id="IPR046341">
    <property type="entry name" value="SET_dom_sf"/>
</dbReference>
<organism evidence="3 4">
    <name type="scientific">Setomelanomma holmii</name>
    <dbReference type="NCBI Taxonomy" id="210430"/>
    <lineage>
        <taxon>Eukaryota</taxon>
        <taxon>Fungi</taxon>
        <taxon>Dikarya</taxon>
        <taxon>Ascomycota</taxon>
        <taxon>Pezizomycotina</taxon>
        <taxon>Dothideomycetes</taxon>
        <taxon>Pleosporomycetidae</taxon>
        <taxon>Pleosporales</taxon>
        <taxon>Pleosporineae</taxon>
        <taxon>Phaeosphaeriaceae</taxon>
        <taxon>Setomelanomma</taxon>
    </lineage>
</organism>
<evidence type="ECO:0000259" key="2">
    <source>
        <dbReference type="PROSITE" id="PS50280"/>
    </source>
</evidence>
<dbReference type="PANTHER" id="PTHR47643:SF2">
    <property type="entry name" value="TPR DOMAIN PROTEIN (AFU_ORTHOLOGUE AFUA_5G12710)"/>
    <property type="match status" value="1"/>
</dbReference>
<evidence type="ECO:0000313" key="4">
    <source>
        <dbReference type="Proteomes" id="UP000799777"/>
    </source>
</evidence>
<feature type="region of interest" description="Disordered" evidence="1">
    <location>
        <begin position="1"/>
        <end position="32"/>
    </location>
</feature>
<protein>
    <recommendedName>
        <fullName evidence="2">SET domain-containing protein</fullName>
    </recommendedName>
</protein>
<name>A0A9P4LSL1_9PLEO</name>
<dbReference type="EMBL" id="ML978164">
    <property type="protein sequence ID" value="KAF2033869.1"/>
    <property type="molecule type" value="Genomic_DNA"/>
</dbReference>
<evidence type="ECO:0000256" key="1">
    <source>
        <dbReference type="SAM" id="MobiDB-lite"/>
    </source>
</evidence>
<sequence>MVRPQQSHNLYEEDPDETKELSQKAQGHKGEKVVQEVSKETLAQEHDRHLKFHTENALQPRNIILPMSYCPSKVSLSQAKRTRIRDLRIATGDLDEVILLRTLTEPVVHSASVTIVEDEHGEIARLTVCNLEDSMNDPVLSKDSTLAIRQPRWTIAPYGGYYIRVDHPSDLVLLDLTAPLVPFEWRSLDKDIPSKTAAGWKKEGDMMFLKKKFRQALACYERGRKALGTDAAYAVLIDLYRKRCGVNIVLLRFDDASKDLAHAIKLHAKSEQALHNSDLADFDAVKAWLYSKNMSDPLHIASRISRPLRDLAVRIKFDIGVFQTTADYDFPRLSSSVGPLNLHIDAASYTSDTEVKQTFHHGRGLFAKRDFLAGDLIMAEKAFAMPGYLVNDRSSECSLYSLELVQKLTANPSLRREFFDMDDGGYWPVNAWEITAGEDIPVDVFRVEHIRRRNCFAAPMRSVDVLTQATPVRNGFWIHTSYINHSCLPNSVRTFLGDMLFLRTTRHIRAGDEITAQYVTPELTLGERQEKYKSTWGFECDCRLCQVDDQVGPAVEQERMALFNELKVTAQKLGAKPTKTALKRFAKRLRELEVLYREDHYADLPKLCLVHPTLFLTEAWRGVKNTDKMIESATKLLRYFGIEVLALGIDFEIAKNSGLVNVECVRALKYLAEGYTTKGQPELASSILRTAKVWFKTITGTDVGSEEFLKI</sequence>
<dbReference type="InterPro" id="IPR001214">
    <property type="entry name" value="SET_dom"/>
</dbReference>
<dbReference type="OrthoDB" id="438641at2759"/>
<dbReference type="Gene3D" id="1.25.40.10">
    <property type="entry name" value="Tetratricopeptide repeat domain"/>
    <property type="match status" value="1"/>
</dbReference>
<proteinExistence type="predicted"/>
<dbReference type="Pfam" id="PF00856">
    <property type="entry name" value="SET"/>
    <property type="match status" value="1"/>
</dbReference>
<dbReference type="SUPFAM" id="SSF48452">
    <property type="entry name" value="TPR-like"/>
    <property type="match status" value="1"/>
</dbReference>
<dbReference type="InterPro" id="IPR011990">
    <property type="entry name" value="TPR-like_helical_dom_sf"/>
</dbReference>
<dbReference type="Gene3D" id="2.170.270.10">
    <property type="entry name" value="SET domain"/>
    <property type="match status" value="1"/>
</dbReference>
<dbReference type="SUPFAM" id="SSF82199">
    <property type="entry name" value="SET domain"/>
    <property type="match status" value="1"/>
</dbReference>
<accession>A0A9P4LSL1</accession>
<dbReference type="Proteomes" id="UP000799777">
    <property type="component" value="Unassembled WGS sequence"/>
</dbReference>
<feature type="compositionally biased region" description="Basic and acidic residues" evidence="1">
    <location>
        <begin position="18"/>
        <end position="32"/>
    </location>
</feature>
<comment type="caution">
    <text evidence="3">The sequence shown here is derived from an EMBL/GenBank/DDBJ whole genome shotgun (WGS) entry which is preliminary data.</text>
</comment>